<organism evidence="1 2">
    <name type="scientific">Parabacteroides gordonii MS-1 = DSM 23371</name>
    <dbReference type="NCBI Taxonomy" id="1203610"/>
    <lineage>
        <taxon>Bacteria</taxon>
        <taxon>Pseudomonadati</taxon>
        <taxon>Bacteroidota</taxon>
        <taxon>Bacteroidia</taxon>
        <taxon>Bacteroidales</taxon>
        <taxon>Tannerellaceae</taxon>
        <taxon>Parabacteroides</taxon>
    </lineage>
</organism>
<dbReference type="RefSeq" id="WP_028729334.1">
    <property type="nucleotide sequence ID" value="NZ_KE386763.1"/>
</dbReference>
<reference evidence="1 2" key="1">
    <citation type="submission" date="2013-04" db="EMBL/GenBank/DDBJ databases">
        <title>The Genome Sequence of Parabacteroides gordonii DSM 23371.</title>
        <authorList>
            <consortium name="The Broad Institute Genomics Platform"/>
            <person name="Earl A."/>
            <person name="Ward D."/>
            <person name="Feldgarden M."/>
            <person name="Gevers D."/>
            <person name="Martens E."/>
            <person name="Sakamoto M."/>
            <person name="Benno Y."/>
            <person name="Suzuki N."/>
            <person name="Matsunaga N."/>
            <person name="Koshihara K."/>
            <person name="Seki M."/>
            <person name="Komiya H."/>
            <person name="Walker B."/>
            <person name="Young S."/>
            <person name="Zeng Q."/>
            <person name="Gargeya S."/>
            <person name="Fitzgerald M."/>
            <person name="Haas B."/>
            <person name="Abouelleil A."/>
            <person name="Allen A.W."/>
            <person name="Alvarado L."/>
            <person name="Arachchi H.M."/>
            <person name="Berlin A.M."/>
            <person name="Chapman S.B."/>
            <person name="Gainer-Dewar J."/>
            <person name="Goldberg J."/>
            <person name="Griggs A."/>
            <person name="Gujja S."/>
            <person name="Hansen M."/>
            <person name="Howarth C."/>
            <person name="Imamovic A."/>
            <person name="Ireland A."/>
            <person name="Larimer J."/>
            <person name="McCowan C."/>
            <person name="Murphy C."/>
            <person name="Pearson M."/>
            <person name="Poon T.W."/>
            <person name="Priest M."/>
            <person name="Roberts A."/>
            <person name="Saif S."/>
            <person name="Shea T."/>
            <person name="Sisk P."/>
            <person name="Sykes S."/>
            <person name="Wortman J."/>
            <person name="Nusbaum C."/>
            <person name="Birren B."/>
        </authorList>
    </citation>
    <scope>NUCLEOTIDE SEQUENCE [LARGE SCALE GENOMIC DNA]</scope>
    <source>
        <strain evidence="1 2">MS-1</strain>
    </source>
</reference>
<accession>A0A0F5IYQ8</accession>
<evidence type="ECO:0000313" key="1">
    <source>
        <dbReference type="EMBL" id="KKB50603.1"/>
    </source>
</evidence>
<evidence type="ECO:0000313" key="2">
    <source>
        <dbReference type="Proteomes" id="UP000033035"/>
    </source>
</evidence>
<dbReference type="STRING" id="1203610.HMPREF1536_04142"/>
<keyword evidence="2" id="KW-1185">Reference proteome</keyword>
<sequence>MDGKEPYIRQQEEGENLYSRLQKKTLEEVQRLSGKVWTDFNVHDPGVTLADIANYALTETSYKLGFDLADYLTGEGENFNPKRFGLFPPGEVYTTAPVTTEDYRRLFFSHIPELENVWVECDPATGGYTVKIVLPPFNKEVKSEALVERVQMVYNEHRNLCEYLNQVIVVKPEELEFHARFEIEPGQDATLMLVEIYQIILRYLSGAVSISTPEEQEISGMPLEEWLEGSDDTVRVVIPRQQNTEYELYNKLWQVKGIKSFSVCYLMKNNEPLTNFSGGYSLKIPRKKDDLKVDIYCGCSQVQVDMEKFTKQLSELYNTKVYIPEEKRNYQWAGLKGTNHDIFTHYPIARDFPACYNLSPDRKPLTSFEAYLKLYDQTIEQGLSEVKKLDRLLSIEAKDIDYPVSHNIYALKSRYMDFLDQLYCVESQPAWMEEFDNYGETKEEILRRRAGFLRYIAYLIKNRAQARNITDSDGKENVAVAKEWFCRLLGISWNENRSVGNVLASHNLMLMKTNGKGKIPRNFINARLIDERILENCHMEPIVHEKQPEDENEKFEQYSRLRTELPVFNQNFISSGLFRGGIFLDNYRLVLADENEYMLVFRNREENIWMNLGRTNKKVELNSLANILRYYLQELNHACETLYIVEPVLSKSHPFTLSLVLPSWTARFWSPRFREVCRDLLRSILPAHLSGTIYWLNIAFMQEFEDCYRLWRQALAKQYMDDVEMLQDTMNGILKKVKDKDKNTLDDTY</sequence>
<protein>
    <submittedName>
        <fullName evidence="1">Uncharacterized protein</fullName>
    </submittedName>
</protein>
<comment type="caution">
    <text evidence="1">The sequence shown here is derived from an EMBL/GenBank/DDBJ whole genome shotgun (WGS) entry which is preliminary data.</text>
</comment>
<proteinExistence type="predicted"/>
<dbReference type="AlphaFoldDB" id="A0A0F5IYQ8"/>
<gene>
    <name evidence="1" type="ORF">HMPREF1536_04142</name>
</gene>
<dbReference type="EMBL" id="AQHW01000020">
    <property type="protein sequence ID" value="KKB50603.1"/>
    <property type="molecule type" value="Genomic_DNA"/>
</dbReference>
<dbReference type="PATRIC" id="fig|1203610.3.peg.4216"/>
<dbReference type="Proteomes" id="UP000033035">
    <property type="component" value="Unassembled WGS sequence"/>
</dbReference>
<name>A0A0F5IYQ8_9BACT</name>
<dbReference type="HOGENOM" id="CLU_007876_0_0_10"/>